<dbReference type="AlphaFoldDB" id="K9EV10"/>
<evidence type="ECO:0000313" key="2">
    <source>
        <dbReference type="EMBL" id="EKU93045.1"/>
    </source>
</evidence>
<dbReference type="EMBL" id="AGXA01000027">
    <property type="protein sequence ID" value="EKU93045.1"/>
    <property type="molecule type" value="Genomic_DNA"/>
</dbReference>
<feature type="transmembrane region" description="Helical" evidence="1">
    <location>
        <begin position="225"/>
        <end position="251"/>
    </location>
</feature>
<feature type="transmembrane region" description="Helical" evidence="1">
    <location>
        <begin position="280"/>
        <end position="301"/>
    </location>
</feature>
<keyword evidence="1" id="KW-0812">Transmembrane</keyword>
<feature type="transmembrane region" description="Helical" evidence="1">
    <location>
        <begin position="421"/>
        <end position="445"/>
    </location>
</feature>
<evidence type="ECO:0000256" key="1">
    <source>
        <dbReference type="SAM" id="Phobius"/>
    </source>
</evidence>
<dbReference type="STRING" id="883081.HMPREF9698_01241"/>
<proteinExistence type="predicted"/>
<feature type="transmembrane region" description="Helical" evidence="1">
    <location>
        <begin position="452"/>
        <end position="480"/>
    </location>
</feature>
<feature type="transmembrane region" description="Helical" evidence="1">
    <location>
        <begin position="326"/>
        <end position="343"/>
    </location>
</feature>
<dbReference type="HOGENOM" id="CLU_534899_0_0_9"/>
<keyword evidence="1" id="KW-1133">Transmembrane helix</keyword>
<evidence type="ECO:0000313" key="3">
    <source>
        <dbReference type="Proteomes" id="UP000009875"/>
    </source>
</evidence>
<reference evidence="2 3" key="1">
    <citation type="submission" date="2012-09" db="EMBL/GenBank/DDBJ databases">
        <title>The Genome Sequence of Alloiococcus otitis ATCC 51267.</title>
        <authorList>
            <consortium name="The Broad Institute Genome Sequencing Platform"/>
            <person name="Earl A."/>
            <person name="Ward D."/>
            <person name="Feldgarden M."/>
            <person name="Gevers D."/>
            <person name="Huys G."/>
            <person name="Walker B."/>
            <person name="Young S.K."/>
            <person name="Zeng Q."/>
            <person name="Gargeya S."/>
            <person name="Fitzgerald M."/>
            <person name="Haas B."/>
            <person name="Abouelleil A."/>
            <person name="Alvarado L."/>
            <person name="Arachchi H.M."/>
            <person name="Berlin A.M."/>
            <person name="Chapman S.B."/>
            <person name="Goldberg J."/>
            <person name="Griggs A."/>
            <person name="Gujja S."/>
            <person name="Hansen M."/>
            <person name="Howarth C."/>
            <person name="Imamovic A."/>
            <person name="Larimer J."/>
            <person name="McCowen C."/>
            <person name="Montmayeur A."/>
            <person name="Murphy C."/>
            <person name="Neiman D."/>
            <person name="Pearson M."/>
            <person name="Priest M."/>
            <person name="Roberts A."/>
            <person name="Saif S."/>
            <person name="Shea T."/>
            <person name="Sisk P."/>
            <person name="Sykes S."/>
            <person name="Wortman J."/>
            <person name="Nusbaum C."/>
            <person name="Birren B."/>
        </authorList>
    </citation>
    <scope>NUCLEOTIDE SEQUENCE [LARGE SCALE GENOMIC DNA]</scope>
    <source>
        <strain evidence="2 3">ATCC 51267</strain>
    </source>
</reference>
<feature type="transmembrane region" description="Helical" evidence="1">
    <location>
        <begin position="155"/>
        <end position="176"/>
    </location>
</feature>
<feature type="transmembrane region" description="Helical" evidence="1">
    <location>
        <begin position="97"/>
        <end position="123"/>
    </location>
</feature>
<comment type="caution">
    <text evidence="2">The sequence shown here is derived from an EMBL/GenBank/DDBJ whole genome shotgun (WGS) entry which is preliminary data.</text>
</comment>
<feature type="transmembrane region" description="Helical" evidence="1">
    <location>
        <begin position="492"/>
        <end position="508"/>
    </location>
</feature>
<feature type="transmembrane region" description="Helical" evidence="1">
    <location>
        <begin position="56"/>
        <end position="76"/>
    </location>
</feature>
<feature type="transmembrane region" description="Helical" evidence="1">
    <location>
        <begin position="18"/>
        <end position="36"/>
    </location>
</feature>
<dbReference type="PATRIC" id="fig|883081.3.peg.1418"/>
<gene>
    <name evidence="2" type="ORF">HMPREF9698_01241</name>
</gene>
<accession>K9EV10</accession>
<keyword evidence="1" id="KW-0472">Membrane</keyword>
<feature type="transmembrane region" description="Helical" evidence="1">
    <location>
        <begin position="188"/>
        <end position="205"/>
    </location>
</feature>
<dbReference type="Proteomes" id="UP000009875">
    <property type="component" value="Unassembled WGS sequence"/>
</dbReference>
<name>K9EV10_9LACT</name>
<organism evidence="2 3">
    <name type="scientific">Alloiococcus otitis ATCC 51267</name>
    <dbReference type="NCBI Taxonomy" id="883081"/>
    <lineage>
        <taxon>Bacteria</taxon>
        <taxon>Bacillati</taxon>
        <taxon>Bacillota</taxon>
        <taxon>Bacilli</taxon>
        <taxon>Lactobacillales</taxon>
        <taxon>Carnobacteriaceae</taxon>
        <taxon>Alloiococcus</taxon>
    </lineage>
</organism>
<protein>
    <submittedName>
        <fullName evidence="2">Uncharacterized protein</fullName>
    </submittedName>
</protein>
<keyword evidence="3" id="KW-1185">Reference proteome</keyword>
<dbReference type="eggNOG" id="ENOG50346PY">
    <property type="taxonomic scope" value="Bacteria"/>
</dbReference>
<feature type="transmembrane region" description="Helical" evidence="1">
    <location>
        <begin position="379"/>
        <end position="401"/>
    </location>
</feature>
<sequence>MGPRFQSKLIEFYQVNKYLLLANFLVYCFFFGNNFSQGKANGFHNIEFALLTMTDHYYLLNAVFPLMLIMLTRYFKQEREEEVIRFVYRRAQVRNEVSIFACWLILYFGTQLILTLVLSTIFFPFSPNFEASLSGLNLDFALFFESIMSVFSNPVFALLASFVYLIFGWLVLVSILSLVNSHFGYRKLVMVTVAFLIVTYLGFNTELDNSFPFLFFNQYFILHHALQAFAQSIDTFIPLPLIGLASLVYVFRPIKRLKQEEQTAESLLRELILPKSVMKWAFVLLGLLLVIDSLQVLYGIVNTGQASLQDVIVRLTNGSHANMPDTLAWMRLLLIIMAPLFIIGSQRTLLDRYGEAHFIIRYSSKALLKAKTILTYSRFLLAYALYLVVALSLLFIAGYGSGSPSVFQELLAFYQVPASPIQVFILLLVLLLAQLFFAFLIYILLSDLLNEVVALLIMVVVSALTAFVSPINMILITSGLSSLVQLLAVPPRFFYLNLALICLAIGIFI</sequence>